<dbReference type="RefSeq" id="WP_044036622.1">
    <property type="nucleotide sequence ID" value="NZ_HG917868.1"/>
</dbReference>
<keyword evidence="1" id="KW-0479">Metal-binding</keyword>
<organism evidence="5 6">
    <name type="scientific">Clostridium bornimense</name>
    <dbReference type="NCBI Taxonomy" id="1216932"/>
    <lineage>
        <taxon>Bacteria</taxon>
        <taxon>Bacillati</taxon>
        <taxon>Bacillota</taxon>
        <taxon>Clostridia</taxon>
        <taxon>Eubacteriales</taxon>
        <taxon>Clostridiaceae</taxon>
        <taxon>Clostridium</taxon>
    </lineage>
</organism>
<dbReference type="Gene3D" id="3.30.70.20">
    <property type="match status" value="1"/>
</dbReference>
<dbReference type="HOGENOM" id="CLU_037958_1_1_9"/>
<evidence type="ECO:0000313" key="6">
    <source>
        <dbReference type="Proteomes" id="UP000019426"/>
    </source>
</evidence>
<sequence>MSNNIMDSLGGSCTGCGVCASICPLKCIDVKRDINGFYYASTNQKCIGCGLCKSVCNKFHQEYMNNIYKIERSKGYLMYSLDDEVLQKTSSGGIGKEICEYGLDNGYKVCGVVYDYDQNRAVHKIIDSKKNIDDILGSKYIQSYTVDAFSSLEKTEKYIVVGTPCQIYGLRKFMIKNKIDDWILVDFFCHGTPSLNLWDKYIEMIKRKEHLEKIKSVNFRDKVSGWHNFSVTITDEYGKIHSKSMNKDLFMRIFLENLDLNNSCYQCKFRFNEVFSDIRLGDFWGPKCNDNEKGVSIVLSNTKKGDEIIKKLMNTTYVEKVSFGEIKTSQYIKEITKPNVKNKFQEKLKKDIALDDLYRKYVIPIEKKRRFKRKIRSIKVKIKKVIG</sequence>
<dbReference type="KEGG" id="clt:CM240_0777"/>
<feature type="domain" description="4Fe-4S ferredoxin-type" evidence="4">
    <location>
        <begin position="36"/>
        <end position="66"/>
    </location>
</feature>
<dbReference type="eggNOG" id="COG1035">
    <property type="taxonomic scope" value="Bacteria"/>
</dbReference>
<dbReference type="PANTHER" id="PTHR43193:SF2">
    <property type="entry name" value="POLYFERREDOXIN PROTEIN FWDF"/>
    <property type="match status" value="1"/>
</dbReference>
<dbReference type="PROSITE" id="PS00198">
    <property type="entry name" value="4FE4S_FER_1"/>
    <property type="match status" value="1"/>
</dbReference>
<evidence type="ECO:0000259" key="4">
    <source>
        <dbReference type="PROSITE" id="PS51379"/>
    </source>
</evidence>
<evidence type="ECO:0000313" key="5">
    <source>
        <dbReference type="EMBL" id="CDM67942.1"/>
    </source>
</evidence>
<keyword evidence="2" id="KW-0408">Iron</keyword>
<dbReference type="OrthoDB" id="430408at2"/>
<dbReference type="GO" id="GO:0051536">
    <property type="term" value="F:iron-sulfur cluster binding"/>
    <property type="evidence" value="ECO:0007669"/>
    <property type="project" value="UniProtKB-KW"/>
</dbReference>
<dbReference type="InterPro" id="IPR017896">
    <property type="entry name" value="4Fe4S_Fe-S-bd"/>
</dbReference>
<keyword evidence="3" id="KW-0411">Iron-sulfur</keyword>
<feature type="domain" description="4Fe-4S ferredoxin-type" evidence="4">
    <location>
        <begin position="2"/>
        <end position="33"/>
    </location>
</feature>
<gene>
    <name evidence="5" type="ORF">CM240_0777</name>
</gene>
<dbReference type="PROSITE" id="PS51379">
    <property type="entry name" value="4FE4S_FER_2"/>
    <property type="match status" value="2"/>
</dbReference>
<accession>W6S0Y8</accession>
<dbReference type="STRING" id="1216932.CM240_0777"/>
<reference evidence="5 6" key="1">
    <citation type="submission" date="2013-11" db="EMBL/GenBank/DDBJ databases">
        <title>Complete genome sequence of Clostridum sp. M2/40.</title>
        <authorList>
            <person name="Wibberg D."/>
            <person name="Puehler A."/>
            <person name="Schlueter A."/>
        </authorList>
    </citation>
    <scope>NUCLEOTIDE SEQUENCE [LARGE SCALE GENOMIC DNA]</scope>
    <source>
        <strain evidence="6">M2/40</strain>
    </source>
</reference>
<evidence type="ECO:0000256" key="3">
    <source>
        <dbReference type="ARBA" id="ARBA00023014"/>
    </source>
</evidence>
<evidence type="ECO:0000256" key="2">
    <source>
        <dbReference type="ARBA" id="ARBA00023004"/>
    </source>
</evidence>
<name>W6S0Y8_9CLOT</name>
<dbReference type="Proteomes" id="UP000019426">
    <property type="component" value="Chromosome M2/40_rep1"/>
</dbReference>
<dbReference type="Pfam" id="PF04432">
    <property type="entry name" value="FrhB_FdhB_C"/>
    <property type="match status" value="1"/>
</dbReference>
<dbReference type="PANTHER" id="PTHR43193">
    <property type="match status" value="1"/>
</dbReference>
<evidence type="ECO:0000256" key="1">
    <source>
        <dbReference type="ARBA" id="ARBA00022723"/>
    </source>
</evidence>
<dbReference type="InterPro" id="IPR007525">
    <property type="entry name" value="FrhB_FdhB_C"/>
</dbReference>
<proteinExistence type="predicted"/>
<dbReference type="PATRIC" id="fig|1216932.3.peg.763"/>
<dbReference type="InterPro" id="IPR052977">
    <property type="entry name" value="Polyferredoxin-like_ET"/>
</dbReference>
<keyword evidence="6" id="KW-1185">Reference proteome</keyword>
<dbReference type="InterPro" id="IPR017900">
    <property type="entry name" value="4Fe4S_Fe_S_CS"/>
</dbReference>
<protein>
    <recommendedName>
        <fullName evidence="4">4Fe-4S ferredoxin-type domain-containing protein</fullName>
    </recommendedName>
</protein>
<dbReference type="EMBL" id="HG917868">
    <property type="protein sequence ID" value="CDM67942.1"/>
    <property type="molecule type" value="Genomic_DNA"/>
</dbReference>
<dbReference type="SUPFAM" id="SSF54862">
    <property type="entry name" value="4Fe-4S ferredoxins"/>
    <property type="match status" value="1"/>
</dbReference>
<dbReference type="GO" id="GO:0046872">
    <property type="term" value="F:metal ion binding"/>
    <property type="evidence" value="ECO:0007669"/>
    <property type="project" value="UniProtKB-KW"/>
</dbReference>
<dbReference type="AlphaFoldDB" id="W6S0Y8"/>